<evidence type="ECO:0000256" key="2">
    <source>
        <dbReference type="SAM" id="MobiDB-lite"/>
    </source>
</evidence>
<gene>
    <name evidence="3" type="ORF">J437_LFUL011480</name>
</gene>
<comment type="caution">
    <text evidence="3">The sequence shown here is derived from an EMBL/GenBank/DDBJ whole genome shotgun (WGS) entry which is preliminary data.</text>
</comment>
<accession>A0A8K0KAM8</accession>
<feature type="compositionally biased region" description="Basic and acidic residues" evidence="2">
    <location>
        <begin position="196"/>
        <end position="210"/>
    </location>
</feature>
<protein>
    <submittedName>
        <fullName evidence="3">Uncharacterized protein</fullName>
    </submittedName>
</protein>
<feature type="coiled-coil region" evidence="1">
    <location>
        <begin position="2"/>
        <end position="68"/>
    </location>
</feature>
<evidence type="ECO:0000256" key="1">
    <source>
        <dbReference type="SAM" id="Coils"/>
    </source>
</evidence>
<keyword evidence="4" id="KW-1185">Reference proteome</keyword>
<sequence>MRAAFEKDKAEWKEKEERLEKELAEAKVKLSSKTSVEEEKFKSLEKENNSLKKEVEDALAKLASVQNNRPNEISDAVKSAMNSVYSHLQPKFSNGVAYEGLVVRKTLAATIREVTLQFLSSNNEEKGEESELHKGTLVKEVSTIRRKGNKPELKAKPDGRKILLRKGSSPRIDVEALPSSSHHSDMERNVGNSAMGHKESSKHSSDELSRSVDSNLTQRDGHEIKAKEESRSRVSSREGSLERVVNPEPPSPPIFDAGELSESGEEWLP</sequence>
<name>A0A8K0KAM8_LADFU</name>
<feature type="region of interest" description="Disordered" evidence="2">
    <location>
        <begin position="122"/>
        <end position="269"/>
    </location>
</feature>
<dbReference type="AlphaFoldDB" id="A0A8K0KAM8"/>
<dbReference type="Proteomes" id="UP000792457">
    <property type="component" value="Unassembled WGS sequence"/>
</dbReference>
<evidence type="ECO:0000313" key="4">
    <source>
        <dbReference type="Proteomes" id="UP000792457"/>
    </source>
</evidence>
<evidence type="ECO:0000313" key="3">
    <source>
        <dbReference type="EMBL" id="KAG8231639.1"/>
    </source>
</evidence>
<keyword evidence="1" id="KW-0175">Coiled coil</keyword>
<feature type="compositionally biased region" description="Basic and acidic residues" evidence="2">
    <location>
        <begin position="219"/>
        <end position="241"/>
    </location>
</feature>
<dbReference type="PANTHER" id="PTHR44927">
    <property type="entry name" value="FK506-BINDING PROTEIN 15"/>
    <property type="match status" value="1"/>
</dbReference>
<reference evidence="3" key="1">
    <citation type="submission" date="2013-04" db="EMBL/GenBank/DDBJ databases">
        <authorList>
            <person name="Qu J."/>
            <person name="Murali S.C."/>
            <person name="Bandaranaike D."/>
            <person name="Bellair M."/>
            <person name="Blankenburg K."/>
            <person name="Chao H."/>
            <person name="Dinh H."/>
            <person name="Doddapaneni H."/>
            <person name="Downs B."/>
            <person name="Dugan-Rocha S."/>
            <person name="Elkadiri S."/>
            <person name="Gnanaolivu R.D."/>
            <person name="Hernandez B."/>
            <person name="Javaid M."/>
            <person name="Jayaseelan J.C."/>
            <person name="Lee S."/>
            <person name="Li M."/>
            <person name="Ming W."/>
            <person name="Munidasa M."/>
            <person name="Muniz J."/>
            <person name="Nguyen L."/>
            <person name="Ongeri F."/>
            <person name="Osuji N."/>
            <person name="Pu L.-L."/>
            <person name="Puazo M."/>
            <person name="Qu C."/>
            <person name="Quiroz J."/>
            <person name="Raj R."/>
            <person name="Weissenberger G."/>
            <person name="Xin Y."/>
            <person name="Zou X."/>
            <person name="Han Y."/>
            <person name="Richards S."/>
            <person name="Worley K."/>
            <person name="Muzny D."/>
            <person name="Gibbs R."/>
        </authorList>
    </citation>
    <scope>NUCLEOTIDE SEQUENCE</scope>
    <source>
        <strain evidence="3">Sampled in the wild</strain>
    </source>
</reference>
<dbReference type="PANTHER" id="PTHR44927:SF1">
    <property type="entry name" value="FK506-BINDING PROTEIN 15"/>
    <property type="match status" value="1"/>
</dbReference>
<reference evidence="3" key="2">
    <citation type="submission" date="2017-10" db="EMBL/GenBank/DDBJ databases">
        <title>Ladona fulva Genome sequencing and assembly.</title>
        <authorList>
            <person name="Murali S."/>
            <person name="Richards S."/>
            <person name="Bandaranaike D."/>
            <person name="Bellair M."/>
            <person name="Blankenburg K."/>
            <person name="Chao H."/>
            <person name="Dinh H."/>
            <person name="Doddapaneni H."/>
            <person name="Dugan-Rocha S."/>
            <person name="Elkadiri S."/>
            <person name="Gnanaolivu R."/>
            <person name="Hernandez B."/>
            <person name="Skinner E."/>
            <person name="Javaid M."/>
            <person name="Lee S."/>
            <person name="Li M."/>
            <person name="Ming W."/>
            <person name="Munidasa M."/>
            <person name="Muniz J."/>
            <person name="Nguyen L."/>
            <person name="Hughes D."/>
            <person name="Osuji N."/>
            <person name="Pu L.-L."/>
            <person name="Puazo M."/>
            <person name="Qu C."/>
            <person name="Quiroz J."/>
            <person name="Raj R."/>
            <person name="Weissenberger G."/>
            <person name="Xin Y."/>
            <person name="Zou X."/>
            <person name="Han Y."/>
            <person name="Worley K."/>
            <person name="Muzny D."/>
            <person name="Gibbs R."/>
        </authorList>
    </citation>
    <scope>NUCLEOTIDE SEQUENCE</scope>
    <source>
        <strain evidence="3">Sampled in the wild</strain>
    </source>
</reference>
<dbReference type="EMBL" id="KZ308565">
    <property type="protein sequence ID" value="KAG8231639.1"/>
    <property type="molecule type" value="Genomic_DNA"/>
</dbReference>
<feature type="compositionally biased region" description="Basic and acidic residues" evidence="2">
    <location>
        <begin position="149"/>
        <end position="161"/>
    </location>
</feature>
<feature type="compositionally biased region" description="Basic and acidic residues" evidence="2">
    <location>
        <begin position="123"/>
        <end position="134"/>
    </location>
</feature>
<organism evidence="3 4">
    <name type="scientific">Ladona fulva</name>
    <name type="common">Scarce chaser dragonfly</name>
    <name type="synonym">Libellula fulva</name>
    <dbReference type="NCBI Taxonomy" id="123851"/>
    <lineage>
        <taxon>Eukaryota</taxon>
        <taxon>Metazoa</taxon>
        <taxon>Ecdysozoa</taxon>
        <taxon>Arthropoda</taxon>
        <taxon>Hexapoda</taxon>
        <taxon>Insecta</taxon>
        <taxon>Pterygota</taxon>
        <taxon>Palaeoptera</taxon>
        <taxon>Odonata</taxon>
        <taxon>Epiprocta</taxon>
        <taxon>Anisoptera</taxon>
        <taxon>Libelluloidea</taxon>
        <taxon>Libellulidae</taxon>
        <taxon>Ladona</taxon>
    </lineage>
</organism>
<proteinExistence type="predicted"/>